<evidence type="ECO:0000256" key="1">
    <source>
        <dbReference type="ARBA" id="ARBA00007805"/>
    </source>
</evidence>
<dbReference type="GO" id="GO:0004585">
    <property type="term" value="F:ornithine carbamoyltransferase activity"/>
    <property type="evidence" value="ECO:0007669"/>
    <property type="project" value="UniProtKB-EC"/>
</dbReference>
<dbReference type="EC" id="2.1.3.3" evidence="2"/>
<evidence type="ECO:0000313" key="5">
    <source>
        <dbReference type="Proteomes" id="UP001652740"/>
    </source>
</evidence>
<dbReference type="RefSeq" id="XP_026754448.3">
    <property type="nucleotide sequence ID" value="XM_026898647.3"/>
</dbReference>
<evidence type="ECO:0000256" key="2">
    <source>
        <dbReference type="ARBA" id="ARBA00013007"/>
    </source>
</evidence>
<feature type="domain" description="Aspartate/ornithine carbamoyltransferase Asp/Orn-binding" evidence="4">
    <location>
        <begin position="132"/>
        <end position="277"/>
    </location>
</feature>
<evidence type="ECO:0000259" key="4">
    <source>
        <dbReference type="Pfam" id="PF00185"/>
    </source>
</evidence>
<dbReference type="GeneID" id="113514556"/>
<keyword evidence="3" id="KW-0808">Transferase</keyword>
<dbReference type="InterPro" id="IPR006131">
    <property type="entry name" value="Asp_carbamoyltransf_Asp/Orn-bd"/>
</dbReference>
<protein>
    <recommendedName>
        <fullName evidence="2">ornithine carbamoyltransferase</fullName>
        <ecNumber evidence="2">2.1.3.3</ecNumber>
    </recommendedName>
</protein>
<evidence type="ECO:0000256" key="3">
    <source>
        <dbReference type="ARBA" id="ARBA00022679"/>
    </source>
</evidence>
<dbReference type="GO" id="GO:0019240">
    <property type="term" value="P:citrulline biosynthetic process"/>
    <property type="evidence" value="ECO:0007669"/>
    <property type="project" value="TreeGrafter"/>
</dbReference>
<keyword evidence="5" id="KW-1185">Reference proteome</keyword>
<dbReference type="InParanoid" id="A0A6J1WQQ7"/>
<organism evidence="5 6">
    <name type="scientific">Galleria mellonella</name>
    <name type="common">Greater wax moth</name>
    <dbReference type="NCBI Taxonomy" id="7137"/>
    <lineage>
        <taxon>Eukaryota</taxon>
        <taxon>Metazoa</taxon>
        <taxon>Ecdysozoa</taxon>
        <taxon>Arthropoda</taxon>
        <taxon>Hexapoda</taxon>
        <taxon>Insecta</taxon>
        <taxon>Pterygota</taxon>
        <taxon>Neoptera</taxon>
        <taxon>Endopterygota</taxon>
        <taxon>Lepidoptera</taxon>
        <taxon>Glossata</taxon>
        <taxon>Ditrysia</taxon>
        <taxon>Pyraloidea</taxon>
        <taxon>Pyralidae</taxon>
        <taxon>Galleriinae</taxon>
        <taxon>Galleria</taxon>
    </lineage>
</organism>
<dbReference type="GO" id="GO:0016597">
    <property type="term" value="F:amino acid binding"/>
    <property type="evidence" value="ECO:0007669"/>
    <property type="project" value="InterPro"/>
</dbReference>
<dbReference type="InterPro" id="IPR036901">
    <property type="entry name" value="Asp/Orn_carbamoylTrfase_sf"/>
</dbReference>
<reference evidence="6" key="1">
    <citation type="submission" date="2025-08" db="UniProtKB">
        <authorList>
            <consortium name="RefSeq"/>
        </authorList>
    </citation>
    <scope>IDENTIFICATION</scope>
    <source>
        <tissue evidence="6">Whole larvae</tissue>
    </source>
</reference>
<dbReference type="Proteomes" id="UP001652740">
    <property type="component" value="Unplaced"/>
</dbReference>
<dbReference type="SUPFAM" id="SSF53671">
    <property type="entry name" value="Aspartate/ornithine carbamoyltransferase"/>
    <property type="match status" value="1"/>
</dbReference>
<evidence type="ECO:0000313" key="6">
    <source>
        <dbReference type="RefSeq" id="XP_026754448.3"/>
    </source>
</evidence>
<proteinExistence type="inferred from homology"/>
<name>A0A6J1WQQ7_GALME</name>
<dbReference type="GO" id="GO:0005739">
    <property type="term" value="C:mitochondrion"/>
    <property type="evidence" value="ECO:0007669"/>
    <property type="project" value="TreeGrafter"/>
</dbReference>
<dbReference type="Pfam" id="PF00185">
    <property type="entry name" value="OTCace"/>
    <property type="match status" value="1"/>
</dbReference>
<dbReference type="PANTHER" id="PTHR45753">
    <property type="entry name" value="ORNITHINE CARBAMOYLTRANSFERASE, MITOCHONDRIAL"/>
    <property type="match status" value="1"/>
</dbReference>
<dbReference type="Gene3D" id="3.40.50.1370">
    <property type="entry name" value="Aspartate/ornithine carbamoyltransferase"/>
    <property type="match status" value="2"/>
</dbReference>
<sequence length="284" mass="31979">MVMGIINSAINLKCCFRDTHNQRLNVLSDSKVMILQEINEPVLNMAVSKAATLLGAYDVHIIDNLVWDQDYLGRVFSFMSDAIFVATSTHMCVQRFADQSSVPVTCMKSRTHASIQSLSTVMSIIEEFGTLKGVNISYLGAPHPVLNSYLLLCPMLGANIRFKCCCKKCPVSPLLFKASEEISSKSYTEMKECLNKDDVLKNACVVIAGPTTNKQDKIDEFRIGIEDIEKQSCCHWIFFHTCPRGKEVDDVLFNHWNARTFNVFENMHFIAAALMAYGIKNYTF</sequence>
<dbReference type="KEGG" id="gmw:113514556"/>
<comment type="similarity">
    <text evidence="1">Belongs to the aspartate/ornithine carbamoyltransferase superfamily. OTCase family.</text>
</comment>
<dbReference type="PANTHER" id="PTHR45753:SF3">
    <property type="entry name" value="ORNITHINE TRANSCARBAMYLASE, MITOCHONDRIAL"/>
    <property type="match status" value="1"/>
</dbReference>
<dbReference type="GO" id="GO:0042450">
    <property type="term" value="P:L-arginine biosynthetic process via ornithine"/>
    <property type="evidence" value="ECO:0007669"/>
    <property type="project" value="TreeGrafter"/>
</dbReference>
<accession>A0A6J1WQQ7</accession>
<dbReference type="AlphaFoldDB" id="A0A6J1WQQ7"/>
<gene>
    <name evidence="6" type="primary">LOC113514556</name>
</gene>